<dbReference type="AlphaFoldDB" id="A0A8J5H458"/>
<comment type="caution">
    <text evidence="6">The sequence shown here is derived from an EMBL/GenBank/DDBJ whole genome shotgun (WGS) entry which is preliminary data.</text>
</comment>
<evidence type="ECO:0000256" key="4">
    <source>
        <dbReference type="ARBA" id="ARBA00022723"/>
    </source>
</evidence>
<dbReference type="Proteomes" id="UP000734854">
    <property type="component" value="Unassembled WGS sequence"/>
</dbReference>
<reference evidence="6 7" key="1">
    <citation type="submission" date="2020-08" db="EMBL/GenBank/DDBJ databases">
        <title>Plant Genome Project.</title>
        <authorList>
            <person name="Zhang R.-G."/>
        </authorList>
    </citation>
    <scope>NUCLEOTIDE SEQUENCE [LARGE SCALE GENOMIC DNA]</scope>
    <source>
        <tissue evidence="6">Rhizome</tissue>
    </source>
</reference>
<protein>
    <recommendedName>
        <fullName evidence="1">glutathione gamma-glutamylcysteinyltransferase</fullName>
        <ecNumber evidence="1">2.3.2.15</ecNumber>
    </recommendedName>
</protein>
<dbReference type="Pfam" id="PF09328">
    <property type="entry name" value="Phytochelatin_C"/>
    <property type="match status" value="1"/>
</dbReference>
<proteinExistence type="predicted"/>
<dbReference type="EMBL" id="JACMSC010000007">
    <property type="protein sequence ID" value="KAG6515981.1"/>
    <property type="molecule type" value="Genomic_DNA"/>
</dbReference>
<evidence type="ECO:0000256" key="3">
    <source>
        <dbReference type="ARBA" id="ARBA00022679"/>
    </source>
</evidence>
<feature type="domain" description="Peptidase C83" evidence="5">
    <location>
        <begin position="1"/>
        <end position="221"/>
    </location>
</feature>
<accession>A0A8J5H458</accession>
<dbReference type="GO" id="GO:0016756">
    <property type="term" value="F:glutathione gamma-glutamylcysteinyltransferase activity"/>
    <property type="evidence" value="ECO:0007669"/>
    <property type="project" value="UniProtKB-EC"/>
</dbReference>
<sequence length="494" mass="54743">MAVASFYRRVLPSPPAIEFPSPEGKRLFCEALQNGTMEGFFKLISHFQTQSEPAYCGLASLSMVLNALAIDPHRKWKGPWRWYDESMLDCCEPLEKVKAEGITFGKVACLAQCAGAKVESFRTNQCNIDDFRHNVIKCSSSEDCHLVASYSRKPLKQTGIGHFSPIGGYHAESDMVLILDVARFKYPPHWVPLALLWEAMDTIDNATGHRRGFMLISGYEKAPSLLYTLNCRDESWLSIVKYLINDVPILLKSEDLKSASQVLDCVLKSLPACAGDFIKQILEVRRQEEDGSTLSNEEKERHALKGEILKQVHETVLFRYVTDILSSSITNDNLKEDIVTVCCQGTTLLPGVSVCRTRIGFKATGVTCMKANNDNLTAISGITVSGGNEQGINILEPVSASVAESTCSSTFDVPVIVQLASNAAITVLLLALPASTWSGVKDANLLVEIQDLFSTENFANPLRNEILHLRQQFYFLRRCADEETSDDLKFPVCP</sequence>
<dbReference type="Pfam" id="PF05023">
    <property type="entry name" value="Phytochelatin"/>
    <property type="match status" value="1"/>
</dbReference>
<keyword evidence="4" id="KW-0479">Metal-binding</keyword>
<dbReference type="GO" id="GO:0010273">
    <property type="term" value="P:detoxification of copper ion"/>
    <property type="evidence" value="ECO:0007669"/>
    <property type="project" value="TreeGrafter"/>
</dbReference>
<keyword evidence="2" id="KW-0104">Cadmium</keyword>
<evidence type="ECO:0000256" key="2">
    <source>
        <dbReference type="ARBA" id="ARBA00022539"/>
    </source>
</evidence>
<evidence type="ECO:0000313" key="7">
    <source>
        <dbReference type="Proteomes" id="UP000734854"/>
    </source>
</evidence>
<dbReference type="GO" id="GO:0098849">
    <property type="term" value="P:cellular detoxification of cadmium ion"/>
    <property type="evidence" value="ECO:0007669"/>
    <property type="project" value="TreeGrafter"/>
</dbReference>
<dbReference type="FunFam" id="3.90.70.30:FF:000001">
    <property type="entry name" value="Glutathione gamma-glutamylcysteinyltransferase 1"/>
    <property type="match status" value="1"/>
</dbReference>
<dbReference type="InterPro" id="IPR040409">
    <property type="entry name" value="PCS-like"/>
</dbReference>
<dbReference type="PANTHER" id="PTHR33447">
    <property type="entry name" value="GLUTATHIONE GAMMA-GLUTAMYLCYSTEINYLTRANSFERASE"/>
    <property type="match status" value="1"/>
</dbReference>
<evidence type="ECO:0000313" key="6">
    <source>
        <dbReference type="EMBL" id="KAG6515981.1"/>
    </source>
</evidence>
<dbReference type="PANTHER" id="PTHR33447:SF2">
    <property type="entry name" value="GLUTATHIONE GAMMA-GLUTAMYLCYSTEINYLTRANSFERASE"/>
    <property type="match status" value="1"/>
</dbReference>
<dbReference type="GO" id="GO:0046872">
    <property type="term" value="F:metal ion binding"/>
    <property type="evidence" value="ECO:0007669"/>
    <property type="project" value="UniProtKB-KW"/>
</dbReference>
<gene>
    <name evidence="6" type="ORF">ZIOFF_026427</name>
</gene>
<name>A0A8J5H458_ZINOF</name>
<evidence type="ECO:0000259" key="5">
    <source>
        <dbReference type="PROSITE" id="PS51443"/>
    </source>
</evidence>
<dbReference type="OrthoDB" id="448954at2759"/>
<dbReference type="InterPro" id="IPR007719">
    <property type="entry name" value="PCS_N"/>
</dbReference>
<keyword evidence="3" id="KW-0808">Transferase</keyword>
<dbReference type="PROSITE" id="PS51443">
    <property type="entry name" value="PCS"/>
    <property type="match status" value="1"/>
</dbReference>
<dbReference type="GO" id="GO:0046938">
    <property type="term" value="P:phytochelatin biosynthetic process"/>
    <property type="evidence" value="ECO:0007669"/>
    <property type="project" value="InterPro"/>
</dbReference>
<organism evidence="6 7">
    <name type="scientific">Zingiber officinale</name>
    <name type="common">Ginger</name>
    <name type="synonym">Amomum zingiber</name>
    <dbReference type="NCBI Taxonomy" id="94328"/>
    <lineage>
        <taxon>Eukaryota</taxon>
        <taxon>Viridiplantae</taxon>
        <taxon>Streptophyta</taxon>
        <taxon>Embryophyta</taxon>
        <taxon>Tracheophyta</taxon>
        <taxon>Spermatophyta</taxon>
        <taxon>Magnoliopsida</taxon>
        <taxon>Liliopsida</taxon>
        <taxon>Zingiberales</taxon>
        <taxon>Zingiberaceae</taxon>
        <taxon>Zingiber</taxon>
    </lineage>
</organism>
<dbReference type="EC" id="2.3.2.15" evidence="1"/>
<evidence type="ECO:0000256" key="1">
    <source>
        <dbReference type="ARBA" id="ARBA00012468"/>
    </source>
</evidence>
<keyword evidence="7" id="KW-1185">Reference proteome</keyword>
<dbReference type="InterPro" id="IPR015407">
    <property type="entry name" value="Phytochelatin_synthase_C"/>
</dbReference>